<accession>A0ABV9NVB3</accession>
<feature type="non-terminal residue" evidence="5">
    <location>
        <position position="1"/>
    </location>
</feature>
<keyword evidence="2" id="KW-0547">Nucleotide-binding</keyword>
<dbReference type="InterPro" id="IPR027417">
    <property type="entry name" value="P-loop_NTPase"/>
</dbReference>
<dbReference type="PANTHER" id="PTHR43392">
    <property type="entry name" value="AAA-TYPE ATPASE FAMILY PROTEIN / ANKYRIN REPEAT FAMILY PROTEIN"/>
    <property type="match status" value="1"/>
</dbReference>
<evidence type="ECO:0000313" key="6">
    <source>
        <dbReference type="Proteomes" id="UP001595896"/>
    </source>
</evidence>
<gene>
    <name evidence="5" type="ORF">ACFO4L_09595</name>
</gene>
<evidence type="ECO:0000256" key="3">
    <source>
        <dbReference type="ARBA" id="ARBA00022840"/>
    </source>
</evidence>
<dbReference type="Pfam" id="PF17866">
    <property type="entry name" value="AAA_lid_6"/>
    <property type="match status" value="2"/>
</dbReference>
<dbReference type="EMBL" id="JBHSGK010000010">
    <property type="protein sequence ID" value="MFC4736836.1"/>
    <property type="molecule type" value="Genomic_DNA"/>
</dbReference>
<keyword evidence="3" id="KW-0067">ATP-binding</keyword>
<reference evidence="6" key="1">
    <citation type="journal article" date="2019" name="Int. J. Syst. Evol. Microbiol.">
        <title>The Global Catalogue of Microorganisms (GCM) 10K type strain sequencing project: providing services to taxonomists for standard genome sequencing and annotation.</title>
        <authorList>
            <consortium name="The Broad Institute Genomics Platform"/>
            <consortium name="The Broad Institute Genome Sequencing Center for Infectious Disease"/>
            <person name="Wu L."/>
            <person name="Ma J."/>
        </authorList>
    </citation>
    <scope>NUCLEOTIDE SEQUENCE [LARGE SCALE GENOMIC DNA]</scope>
    <source>
        <strain evidence="6">JCM 12165</strain>
    </source>
</reference>
<dbReference type="Proteomes" id="UP001595896">
    <property type="component" value="Unassembled WGS sequence"/>
</dbReference>
<dbReference type="InterPro" id="IPR000641">
    <property type="entry name" value="CbxX/CfxQ"/>
</dbReference>
<feature type="domain" description="AAA+ ATPase" evidence="4">
    <location>
        <begin position="245"/>
        <end position="383"/>
    </location>
</feature>
<keyword evidence="6" id="KW-1185">Reference proteome</keyword>
<dbReference type="InterPro" id="IPR050773">
    <property type="entry name" value="CbxX/CfxQ_RuBisCO_ESX"/>
</dbReference>
<dbReference type="Gene3D" id="1.10.8.60">
    <property type="match status" value="2"/>
</dbReference>
<organism evidence="5 6">
    <name type="scientific">Bacillus daqingensis</name>
    <dbReference type="NCBI Taxonomy" id="872396"/>
    <lineage>
        <taxon>Bacteria</taxon>
        <taxon>Bacillati</taxon>
        <taxon>Bacillota</taxon>
        <taxon>Bacilli</taxon>
        <taxon>Bacillales</taxon>
        <taxon>Bacillaceae</taxon>
        <taxon>Bacillus</taxon>
    </lineage>
</organism>
<dbReference type="PANTHER" id="PTHR43392:SF2">
    <property type="entry name" value="AAA-TYPE ATPASE FAMILY PROTEIN _ ANKYRIN REPEAT FAMILY PROTEIN"/>
    <property type="match status" value="1"/>
</dbReference>
<name>A0ABV9NVB3_9BACI</name>
<dbReference type="InterPro" id="IPR003959">
    <property type="entry name" value="ATPase_AAA_core"/>
</dbReference>
<comment type="similarity">
    <text evidence="1">Belongs to the CbxX/CfxQ family.</text>
</comment>
<dbReference type="PRINTS" id="PR00819">
    <property type="entry name" value="CBXCFQXSUPER"/>
</dbReference>
<dbReference type="SMART" id="SM00382">
    <property type="entry name" value="AAA"/>
    <property type="match status" value="1"/>
</dbReference>
<evidence type="ECO:0000256" key="2">
    <source>
        <dbReference type="ARBA" id="ARBA00022741"/>
    </source>
</evidence>
<dbReference type="Gene3D" id="3.40.50.300">
    <property type="entry name" value="P-loop containing nucleotide triphosphate hydrolases"/>
    <property type="match status" value="2"/>
</dbReference>
<dbReference type="InterPro" id="IPR041627">
    <property type="entry name" value="AAA_lid_6"/>
</dbReference>
<evidence type="ECO:0000259" key="4">
    <source>
        <dbReference type="SMART" id="SM00382"/>
    </source>
</evidence>
<dbReference type="Pfam" id="PF00004">
    <property type="entry name" value="AAA"/>
    <property type="match status" value="2"/>
</dbReference>
<evidence type="ECO:0000256" key="1">
    <source>
        <dbReference type="ARBA" id="ARBA00010378"/>
    </source>
</evidence>
<dbReference type="SUPFAM" id="SSF52540">
    <property type="entry name" value="P-loop containing nucleoside triphosphate hydrolases"/>
    <property type="match status" value="2"/>
</dbReference>
<dbReference type="CDD" id="cd00009">
    <property type="entry name" value="AAA"/>
    <property type="match status" value="1"/>
</dbReference>
<dbReference type="InterPro" id="IPR003593">
    <property type="entry name" value="AAA+_ATPase"/>
</dbReference>
<protein>
    <submittedName>
        <fullName evidence="5">AAA family ATPase</fullName>
    </submittedName>
</protein>
<evidence type="ECO:0000313" key="5">
    <source>
        <dbReference type="EMBL" id="MFC4736836.1"/>
    </source>
</evidence>
<dbReference type="RefSeq" id="WP_377909451.1">
    <property type="nucleotide sequence ID" value="NZ_JBHSGK010000010.1"/>
</dbReference>
<comment type="caution">
    <text evidence="5">The sequence shown here is derived from an EMBL/GenBank/DDBJ whole genome shotgun (WGS) entry which is preliminary data.</text>
</comment>
<proteinExistence type="inferred from homology"/>
<sequence>TGGFHMRFCDTKRKIARFSVAPEASGGILFIDEAYDLYREDNDRDFGNDAITYIMQEMENRKGEFIVIAAGYEQEMDAFLKANPGLNSRFDHHITLPDYDPDELLLIGEAMLAKKRRSLTKEASECFFGELTDRWRKRDRHYGNARTVRNLVQMILKAQGQRMMSQPDHEWTAEAITTIVKEDIQQACRSERHTIFEVPVQEKELQQALTELHKLIGLTELKQEIEQVVTLTRYYKEERKNVAMLHPHIVLKGSPGTGKTIVARLLARIYQALGILEGGHIIEVNRDKLVSSYQGETEKRTKEAIEAAHGGMLFIDEAYQLTQYGIDDIGHKAIETLLTYMEEARGSMIVIVAGYREEMDQFLQANAGLPRRFNQTFDFPDYSPDELLRIAKLIAKEHGYTIAKEAEESLYTIFHKHYSVRDRTFGNAGFVQNIMSQAFKKHDLAIASKTQTERQMLDQQVIHVQHLP</sequence>